<name>A0A8J4UV71_9MYCE</name>
<dbReference type="OrthoDB" id="21967at2759"/>
<proteinExistence type="predicted"/>
<evidence type="ECO:0000313" key="3">
    <source>
        <dbReference type="Proteomes" id="UP000695562"/>
    </source>
</evidence>
<accession>A0A8J4UV71</accession>
<organism evidence="2 3">
    <name type="scientific">Polysphondylium violaceum</name>
    <dbReference type="NCBI Taxonomy" id="133409"/>
    <lineage>
        <taxon>Eukaryota</taxon>
        <taxon>Amoebozoa</taxon>
        <taxon>Evosea</taxon>
        <taxon>Eumycetozoa</taxon>
        <taxon>Dictyostelia</taxon>
        <taxon>Dictyosteliales</taxon>
        <taxon>Dictyosteliaceae</taxon>
        <taxon>Polysphondylium</taxon>
    </lineage>
</organism>
<evidence type="ECO:0000313" key="2">
    <source>
        <dbReference type="EMBL" id="KAF2068355.1"/>
    </source>
</evidence>
<evidence type="ECO:0000256" key="1">
    <source>
        <dbReference type="SAM" id="SignalP"/>
    </source>
</evidence>
<feature type="signal peptide" evidence="1">
    <location>
        <begin position="1"/>
        <end position="22"/>
    </location>
</feature>
<dbReference type="AlphaFoldDB" id="A0A8J4UV71"/>
<feature type="chain" id="PRO_5035287370" evidence="1">
    <location>
        <begin position="23"/>
        <end position="226"/>
    </location>
</feature>
<dbReference type="Proteomes" id="UP000695562">
    <property type="component" value="Unassembled WGS sequence"/>
</dbReference>
<protein>
    <submittedName>
        <fullName evidence="2">Uncharacterized protein</fullName>
    </submittedName>
</protein>
<sequence length="226" mass="26515">MNIFKSTIFLIFLLFMVQPAWMKSLNISHVDYYTLYTYEKPDCTGEVISFYNFYEHQLYSFFFGHTFYCDQSTRSCRVETTTGISILQVLNDTYVIDQCKDGMLLKYKDDLDYYESDYCITGEYSTPVCDYRPILYHGIIRGKCYFGKYTDCSLKSYSSFECTPDGQKGEEIFEKPTFLCGCMSIVQRSLSFQPWTKRGVIDSNIERVRNLVSKQSFLDDGYEDCK</sequence>
<comment type="caution">
    <text evidence="2">The sequence shown here is derived from an EMBL/GenBank/DDBJ whole genome shotgun (WGS) entry which is preliminary data.</text>
</comment>
<gene>
    <name evidence="2" type="ORF">CYY_010320</name>
</gene>
<dbReference type="EMBL" id="AJWJ01001036">
    <property type="protein sequence ID" value="KAF2068355.1"/>
    <property type="molecule type" value="Genomic_DNA"/>
</dbReference>
<reference evidence="2" key="1">
    <citation type="submission" date="2020-01" db="EMBL/GenBank/DDBJ databases">
        <title>Development of genomics and gene disruption for Polysphondylium violaceum indicates a role for the polyketide synthase stlB in stalk morphogenesis.</title>
        <authorList>
            <person name="Narita B."/>
            <person name="Kawabe Y."/>
            <person name="Kin K."/>
            <person name="Saito T."/>
            <person name="Gibbs R."/>
            <person name="Kuspa A."/>
            <person name="Muzny D."/>
            <person name="Queller D."/>
            <person name="Richards S."/>
            <person name="Strassman J."/>
            <person name="Sucgang R."/>
            <person name="Worley K."/>
            <person name="Schaap P."/>
        </authorList>
    </citation>
    <scope>NUCLEOTIDE SEQUENCE</scope>
    <source>
        <strain evidence="2">QSvi11</strain>
    </source>
</reference>
<keyword evidence="3" id="KW-1185">Reference proteome</keyword>
<keyword evidence="1" id="KW-0732">Signal</keyword>